<feature type="domain" description="Ice-binding protein C-terminal" evidence="1">
    <location>
        <begin position="79"/>
        <end position="102"/>
    </location>
</feature>
<organism evidence="2 3">
    <name type="scientific">Phenylobacterium kunshanense</name>
    <dbReference type="NCBI Taxonomy" id="1445034"/>
    <lineage>
        <taxon>Bacteria</taxon>
        <taxon>Pseudomonadati</taxon>
        <taxon>Pseudomonadota</taxon>
        <taxon>Alphaproteobacteria</taxon>
        <taxon>Caulobacterales</taxon>
        <taxon>Caulobacteraceae</taxon>
        <taxon>Phenylobacterium</taxon>
    </lineage>
</organism>
<gene>
    <name evidence="2" type="ORF">DJ019_13900</name>
</gene>
<protein>
    <recommendedName>
        <fullName evidence="1">Ice-binding protein C-terminal domain-containing protein</fullName>
    </recommendedName>
</protein>
<dbReference type="Pfam" id="PF07589">
    <property type="entry name" value="PEP-CTERM"/>
    <property type="match status" value="1"/>
</dbReference>
<dbReference type="EMBL" id="QFYS01000006">
    <property type="protein sequence ID" value="RAK64467.1"/>
    <property type="molecule type" value="Genomic_DNA"/>
</dbReference>
<dbReference type="NCBIfam" id="TIGR02595">
    <property type="entry name" value="PEP_CTERM"/>
    <property type="match status" value="1"/>
</dbReference>
<dbReference type="InterPro" id="IPR013424">
    <property type="entry name" value="Ice-binding_C"/>
</dbReference>
<proteinExistence type="predicted"/>
<reference evidence="2 3" key="1">
    <citation type="submission" date="2018-05" db="EMBL/GenBank/DDBJ databases">
        <authorList>
            <person name="Lanie J.A."/>
            <person name="Ng W.-L."/>
            <person name="Kazmierczak K.M."/>
            <person name="Andrzejewski T.M."/>
            <person name="Davidsen T.M."/>
            <person name="Wayne K.J."/>
            <person name="Tettelin H."/>
            <person name="Glass J.I."/>
            <person name="Rusch D."/>
            <person name="Podicherti R."/>
            <person name="Tsui H.-C.T."/>
            <person name="Winkler M.E."/>
        </authorList>
    </citation>
    <scope>NUCLEOTIDE SEQUENCE [LARGE SCALE GENOMIC DNA]</scope>
    <source>
        <strain evidence="2 3">BUT-10</strain>
    </source>
</reference>
<evidence type="ECO:0000313" key="3">
    <source>
        <dbReference type="Proteomes" id="UP000249524"/>
    </source>
</evidence>
<keyword evidence="3" id="KW-1185">Reference proteome</keyword>
<evidence type="ECO:0000259" key="1">
    <source>
        <dbReference type="Pfam" id="PF07589"/>
    </source>
</evidence>
<dbReference type="OrthoDB" id="121983at2"/>
<evidence type="ECO:0000313" key="2">
    <source>
        <dbReference type="EMBL" id="RAK64467.1"/>
    </source>
</evidence>
<comment type="caution">
    <text evidence="2">The sequence shown here is derived from an EMBL/GenBank/DDBJ whole genome shotgun (WGS) entry which is preliminary data.</text>
</comment>
<name>A0A328BBT2_9CAUL</name>
<sequence>MQQLFGHDTSKLTTLDFFNSSGGLIQRVTVNVTSSFVAFSREGGVKDIAGVSVFTRDPGGLSYDNLVYDTPAAPVVTGVPEPATWTLLIGGFGFAGTALRRRRTFVGTGPATV</sequence>
<dbReference type="AlphaFoldDB" id="A0A328BBT2"/>
<dbReference type="Proteomes" id="UP000249524">
    <property type="component" value="Unassembled WGS sequence"/>
</dbReference>
<dbReference type="NCBIfam" id="NF035944">
    <property type="entry name" value="PEPxxWA-CTERM"/>
    <property type="match status" value="1"/>
</dbReference>
<accession>A0A328BBT2</accession>